<dbReference type="Gene3D" id="3.30.730.10">
    <property type="entry name" value="AP2/ERF domain"/>
    <property type="match status" value="1"/>
</dbReference>
<evidence type="ECO:0000256" key="2">
    <source>
        <dbReference type="ARBA" id="ARBA00023015"/>
    </source>
</evidence>
<proteinExistence type="inferred from homology"/>
<dbReference type="PANTHER" id="PTHR31190:SF482">
    <property type="entry name" value="AP2_ERF DOMAIN-CONTAINING PROTEIN"/>
    <property type="match status" value="1"/>
</dbReference>
<accession>A0A6J5U741</accession>
<dbReference type="GO" id="GO:0003677">
    <property type="term" value="F:DNA binding"/>
    <property type="evidence" value="ECO:0007669"/>
    <property type="project" value="UniProtKB-KW"/>
</dbReference>
<keyword evidence="2" id="KW-0805">Transcription regulation</keyword>
<evidence type="ECO:0000256" key="5">
    <source>
        <dbReference type="ARBA" id="ARBA00023242"/>
    </source>
</evidence>
<dbReference type="GO" id="GO:0003700">
    <property type="term" value="F:DNA-binding transcription factor activity"/>
    <property type="evidence" value="ECO:0007669"/>
    <property type="project" value="InterPro"/>
</dbReference>
<dbReference type="InterPro" id="IPR044808">
    <property type="entry name" value="ERF_plant"/>
</dbReference>
<evidence type="ECO:0000256" key="1">
    <source>
        <dbReference type="ARBA" id="ARBA00004123"/>
    </source>
</evidence>
<dbReference type="Pfam" id="PF00847">
    <property type="entry name" value="AP2"/>
    <property type="match status" value="1"/>
</dbReference>
<dbReference type="SUPFAM" id="SSF54171">
    <property type="entry name" value="DNA-binding domain"/>
    <property type="match status" value="1"/>
</dbReference>
<comment type="similarity">
    <text evidence="6">Belongs to the AP2/ERF transcription factor family. ERF subfamily.</text>
</comment>
<dbReference type="CDD" id="cd00018">
    <property type="entry name" value="AP2"/>
    <property type="match status" value="1"/>
</dbReference>
<name>A0A6J5U741_PRUAR</name>
<gene>
    <name evidence="9" type="ORF">CURHAP_LOCUS18762</name>
</gene>
<evidence type="ECO:0000256" key="6">
    <source>
        <dbReference type="ARBA" id="ARBA00024343"/>
    </source>
</evidence>
<dbReference type="Proteomes" id="UP000507222">
    <property type="component" value="Unassembled WGS sequence"/>
</dbReference>
<dbReference type="AlphaFoldDB" id="A0A6J5U741"/>
<evidence type="ECO:0000256" key="3">
    <source>
        <dbReference type="ARBA" id="ARBA00023125"/>
    </source>
</evidence>
<keyword evidence="5" id="KW-0539">Nucleus</keyword>
<keyword evidence="4" id="KW-0804">Transcription</keyword>
<comment type="subcellular location">
    <subcellularLocation>
        <location evidence="1">Nucleus</location>
    </subcellularLocation>
</comment>
<evidence type="ECO:0000313" key="10">
    <source>
        <dbReference type="Proteomes" id="UP000507222"/>
    </source>
</evidence>
<dbReference type="PRINTS" id="PR00367">
    <property type="entry name" value="ETHRSPELEMNT"/>
</dbReference>
<reference evidence="9 10" key="1">
    <citation type="submission" date="2020-05" db="EMBL/GenBank/DDBJ databases">
        <authorList>
            <person name="Campoy J."/>
            <person name="Schneeberger K."/>
            <person name="Spophaly S."/>
        </authorList>
    </citation>
    <scope>NUCLEOTIDE SEQUENCE [LARGE SCALE GENOMIC DNA]</scope>
    <source>
        <strain evidence="9">PruArmRojPasFocal</strain>
    </source>
</reference>
<feature type="region of interest" description="Disordered" evidence="7">
    <location>
        <begin position="167"/>
        <end position="192"/>
    </location>
</feature>
<protein>
    <recommendedName>
        <fullName evidence="8">AP2/ERF domain-containing protein</fullName>
    </recommendedName>
</protein>
<keyword evidence="3" id="KW-0238">DNA-binding</keyword>
<organism evidence="9 10">
    <name type="scientific">Prunus armeniaca</name>
    <name type="common">Apricot</name>
    <name type="synonym">Armeniaca vulgaris</name>
    <dbReference type="NCBI Taxonomy" id="36596"/>
    <lineage>
        <taxon>Eukaryota</taxon>
        <taxon>Viridiplantae</taxon>
        <taxon>Streptophyta</taxon>
        <taxon>Embryophyta</taxon>
        <taxon>Tracheophyta</taxon>
        <taxon>Spermatophyta</taxon>
        <taxon>Magnoliopsida</taxon>
        <taxon>eudicotyledons</taxon>
        <taxon>Gunneridae</taxon>
        <taxon>Pentapetalae</taxon>
        <taxon>rosids</taxon>
        <taxon>fabids</taxon>
        <taxon>Rosales</taxon>
        <taxon>Rosaceae</taxon>
        <taxon>Amygdaloideae</taxon>
        <taxon>Amygdaleae</taxon>
        <taxon>Prunus</taxon>
    </lineage>
</organism>
<feature type="domain" description="AP2/ERF" evidence="8">
    <location>
        <begin position="112"/>
        <end position="169"/>
    </location>
</feature>
<evidence type="ECO:0000259" key="8">
    <source>
        <dbReference type="PROSITE" id="PS51032"/>
    </source>
</evidence>
<evidence type="ECO:0000313" key="9">
    <source>
        <dbReference type="EMBL" id="CAB4272206.1"/>
    </source>
</evidence>
<evidence type="ECO:0000256" key="4">
    <source>
        <dbReference type="ARBA" id="ARBA00023163"/>
    </source>
</evidence>
<dbReference type="EMBL" id="CAEKDK010000003">
    <property type="protein sequence ID" value="CAB4272206.1"/>
    <property type="molecule type" value="Genomic_DNA"/>
</dbReference>
<dbReference type="SMART" id="SM00380">
    <property type="entry name" value="AP2"/>
    <property type="match status" value="1"/>
</dbReference>
<dbReference type="PANTHER" id="PTHR31190">
    <property type="entry name" value="DNA-BINDING DOMAIN"/>
    <property type="match status" value="1"/>
</dbReference>
<dbReference type="FunFam" id="3.30.730.10:FF:000001">
    <property type="entry name" value="Ethylene-responsive transcription factor 2"/>
    <property type="match status" value="1"/>
</dbReference>
<dbReference type="GO" id="GO:0009873">
    <property type="term" value="P:ethylene-activated signaling pathway"/>
    <property type="evidence" value="ECO:0007669"/>
    <property type="project" value="InterPro"/>
</dbReference>
<dbReference type="InterPro" id="IPR016177">
    <property type="entry name" value="DNA-bd_dom_sf"/>
</dbReference>
<evidence type="ECO:0000256" key="7">
    <source>
        <dbReference type="SAM" id="MobiDB-lite"/>
    </source>
</evidence>
<sequence length="439" mass="48593">MCGGAIISDFIAPTRSRLTADYLWPDLKKPSSGKQFSKPLRPEIVDLGDDFEADFQEFKDESDVDEDDEMVEAKPSAFSAGKPSSARGSTTVKSVEFNGQAEKSAKRKRKNQYRGIRQRPWGKWAAEIRDPRKGVRVWLGTFNTAEEAARAYDSEARRIRGKKAKVNFPDETPRSSAKRSVKANPQKMQPKTNMNAIQPNLNQNINFVNDPNQDYYNAMGFLDEKPPTNNFGFMSTFPANDVALKSSTPSDAVPLYFGSDQGSNSFDCSDFGWGEQGSKTPEISSVLSSVMEESDDSLFLEDASPTKKLRSNPEDLVPVQDNAGKTLTDELSAFEMKYFQTPYLDGSWDASVDAFLSGDATQDGGNSVDLWCFDDLVGGGWFSLGLECKLLNMHKACMGSTLSRSNGLWRAYSEGNKMCLQTELPKDPAISVNNLEYVG</sequence>
<dbReference type="PROSITE" id="PS51032">
    <property type="entry name" value="AP2_ERF"/>
    <property type="match status" value="1"/>
</dbReference>
<dbReference type="InterPro" id="IPR001471">
    <property type="entry name" value="AP2/ERF_dom"/>
</dbReference>
<dbReference type="GO" id="GO:0005634">
    <property type="term" value="C:nucleus"/>
    <property type="evidence" value="ECO:0007669"/>
    <property type="project" value="UniProtKB-SubCell"/>
</dbReference>
<dbReference type="InterPro" id="IPR036955">
    <property type="entry name" value="AP2/ERF_dom_sf"/>
</dbReference>
<feature type="region of interest" description="Disordered" evidence="7">
    <location>
        <begin position="59"/>
        <end position="116"/>
    </location>
</feature>